<dbReference type="AlphaFoldDB" id="A0A9J6DHB9"/>
<accession>A0A9J6DHB9</accession>
<evidence type="ECO:0000313" key="2">
    <source>
        <dbReference type="Proteomes" id="UP000821866"/>
    </source>
</evidence>
<reference evidence="1" key="2">
    <citation type="submission" date="2021-09" db="EMBL/GenBank/DDBJ databases">
        <authorList>
            <person name="Jia N."/>
            <person name="Wang J."/>
            <person name="Shi W."/>
            <person name="Du L."/>
            <person name="Sun Y."/>
            <person name="Zhan W."/>
            <person name="Jiang J."/>
            <person name="Wang Q."/>
            <person name="Zhang B."/>
            <person name="Ji P."/>
            <person name="Sakyi L.B."/>
            <person name="Cui X."/>
            <person name="Yuan T."/>
            <person name="Jiang B."/>
            <person name="Yang W."/>
            <person name="Lam T.T.-Y."/>
            <person name="Chang Q."/>
            <person name="Ding S."/>
            <person name="Wang X."/>
            <person name="Zhu J."/>
            <person name="Ruan X."/>
            <person name="Zhao L."/>
            <person name="Wei J."/>
            <person name="Que T."/>
            <person name="Du C."/>
            <person name="Cheng J."/>
            <person name="Dai P."/>
            <person name="Han X."/>
            <person name="Huang E."/>
            <person name="Gao Y."/>
            <person name="Liu J."/>
            <person name="Shao H."/>
            <person name="Ye R."/>
            <person name="Li L."/>
            <person name="Wei W."/>
            <person name="Wang X."/>
            <person name="Wang C."/>
            <person name="Huo Q."/>
            <person name="Li W."/>
            <person name="Guo W."/>
            <person name="Chen H."/>
            <person name="Chen S."/>
            <person name="Zhou L."/>
            <person name="Zhou L."/>
            <person name="Ni X."/>
            <person name="Tian J."/>
            <person name="Zhou Y."/>
            <person name="Sheng Y."/>
            <person name="Liu T."/>
            <person name="Pan Y."/>
            <person name="Xia L."/>
            <person name="Li J."/>
            <person name="Zhao F."/>
            <person name="Cao W."/>
        </authorList>
    </citation>
    <scope>NUCLEOTIDE SEQUENCE</scope>
    <source>
        <strain evidence="1">Rmic-2018</strain>
        <tissue evidence="1">Larvae</tissue>
    </source>
</reference>
<reference evidence="1" key="1">
    <citation type="journal article" date="2020" name="Cell">
        <title>Large-Scale Comparative Analyses of Tick Genomes Elucidate Their Genetic Diversity and Vector Capacities.</title>
        <authorList>
            <consortium name="Tick Genome and Microbiome Consortium (TIGMIC)"/>
            <person name="Jia N."/>
            <person name="Wang J."/>
            <person name="Shi W."/>
            <person name="Du L."/>
            <person name="Sun Y."/>
            <person name="Zhan W."/>
            <person name="Jiang J.F."/>
            <person name="Wang Q."/>
            <person name="Zhang B."/>
            <person name="Ji P."/>
            <person name="Bell-Sakyi L."/>
            <person name="Cui X.M."/>
            <person name="Yuan T.T."/>
            <person name="Jiang B.G."/>
            <person name="Yang W.F."/>
            <person name="Lam T.T."/>
            <person name="Chang Q.C."/>
            <person name="Ding S.J."/>
            <person name="Wang X.J."/>
            <person name="Zhu J.G."/>
            <person name="Ruan X.D."/>
            <person name="Zhao L."/>
            <person name="Wei J.T."/>
            <person name="Ye R.Z."/>
            <person name="Que T.C."/>
            <person name="Du C.H."/>
            <person name="Zhou Y.H."/>
            <person name="Cheng J.X."/>
            <person name="Dai P.F."/>
            <person name="Guo W.B."/>
            <person name="Han X.H."/>
            <person name="Huang E.J."/>
            <person name="Li L.F."/>
            <person name="Wei W."/>
            <person name="Gao Y.C."/>
            <person name="Liu J.Z."/>
            <person name="Shao H.Z."/>
            <person name="Wang X."/>
            <person name="Wang C.C."/>
            <person name="Yang T.C."/>
            <person name="Huo Q.B."/>
            <person name="Li W."/>
            <person name="Chen H.Y."/>
            <person name="Chen S.E."/>
            <person name="Zhou L.G."/>
            <person name="Ni X.B."/>
            <person name="Tian J.H."/>
            <person name="Sheng Y."/>
            <person name="Liu T."/>
            <person name="Pan Y.S."/>
            <person name="Xia L.Y."/>
            <person name="Li J."/>
            <person name="Zhao F."/>
            <person name="Cao W.C."/>
        </authorList>
    </citation>
    <scope>NUCLEOTIDE SEQUENCE</scope>
    <source>
        <strain evidence="1">Rmic-2018</strain>
    </source>
</reference>
<dbReference type="Gene3D" id="1.10.1380.10">
    <property type="entry name" value="Neutral endopeptidase , domain2"/>
    <property type="match status" value="1"/>
</dbReference>
<proteinExistence type="predicted"/>
<protein>
    <submittedName>
        <fullName evidence="1">Uncharacterized protein</fullName>
    </submittedName>
</protein>
<dbReference type="VEuPathDB" id="VectorBase:LOC119165051"/>
<gene>
    <name evidence="1" type="ORF">HPB51_013956</name>
</gene>
<dbReference type="Proteomes" id="UP000821866">
    <property type="component" value="Chromosome 7"/>
</dbReference>
<name>A0A9J6DHB9_RHIMP</name>
<evidence type="ECO:0000313" key="1">
    <source>
        <dbReference type="EMBL" id="KAH8021281.1"/>
    </source>
</evidence>
<sequence>MDTNQFTSLQRKIFFSLYTDIRRQPSSAPSRSGEKSAQALRMCEDIFVNREENLEGLRAFLGDHGLGWPDVPLDSAEFNVLDALVGLSLDADVHFLFQMKLVPNFRQDDRLILSLSQNQGLMLWFQHRVLHLPGAALGKMLQKLAAALGNSGQDYASLVEDMVQMDTDLMSMYFEFKEKDLIGYSQFQVRRVEMK</sequence>
<dbReference type="EMBL" id="JABSTU010000009">
    <property type="protein sequence ID" value="KAH8021281.1"/>
    <property type="molecule type" value="Genomic_DNA"/>
</dbReference>
<organism evidence="1 2">
    <name type="scientific">Rhipicephalus microplus</name>
    <name type="common">Cattle tick</name>
    <name type="synonym">Boophilus microplus</name>
    <dbReference type="NCBI Taxonomy" id="6941"/>
    <lineage>
        <taxon>Eukaryota</taxon>
        <taxon>Metazoa</taxon>
        <taxon>Ecdysozoa</taxon>
        <taxon>Arthropoda</taxon>
        <taxon>Chelicerata</taxon>
        <taxon>Arachnida</taxon>
        <taxon>Acari</taxon>
        <taxon>Parasitiformes</taxon>
        <taxon>Ixodida</taxon>
        <taxon>Ixodoidea</taxon>
        <taxon>Ixodidae</taxon>
        <taxon>Rhipicephalinae</taxon>
        <taxon>Rhipicephalus</taxon>
        <taxon>Boophilus</taxon>
    </lineage>
</organism>
<comment type="caution">
    <text evidence="1">The sequence shown here is derived from an EMBL/GenBank/DDBJ whole genome shotgun (WGS) entry which is preliminary data.</text>
</comment>
<keyword evidence="2" id="KW-1185">Reference proteome</keyword>
<dbReference type="InterPro" id="IPR042089">
    <property type="entry name" value="Peptidase_M13_dom_2"/>
</dbReference>